<organism evidence="2 3">
    <name type="scientific">Geodermatophilus normandii</name>
    <dbReference type="NCBI Taxonomy" id="1137989"/>
    <lineage>
        <taxon>Bacteria</taxon>
        <taxon>Bacillati</taxon>
        <taxon>Actinomycetota</taxon>
        <taxon>Actinomycetes</taxon>
        <taxon>Geodermatophilales</taxon>
        <taxon>Geodermatophilaceae</taxon>
        <taxon>Geodermatophilus</taxon>
    </lineage>
</organism>
<evidence type="ECO:0000313" key="2">
    <source>
        <dbReference type="EMBL" id="NEM05802.1"/>
    </source>
</evidence>
<gene>
    <name evidence="2" type="ORF">GCU54_07175</name>
</gene>
<dbReference type="AlphaFoldDB" id="A0A6P0GEX5"/>
<dbReference type="Pfam" id="PF20795">
    <property type="entry name" value="DUF6841"/>
    <property type="match status" value="1"/>
</dbReference>
<evidence type="ECO:0000313" key="3">
    <source>
        <dbReference type="Proteomes" id="UP000471126"/>
    </source>
</evidence>
<accession>A0A6P0GEX5</accession>
<dbReference type="EMBL" id="JAAGWE010000012">
    <property type="protein sequence ID" value="NEM05802.1"/>
    <property type="molecule type" value="Genomic_DNA"/>
</dbReference>
<protein>
    <recommendedName>
        <fullName evidence="1">DUF6841 domain-containing protein</fullName>
    </recommendedName>
</protein>
<dbReference type="Proteomes" id="UP000471126">
    <property type="component" value="Unassembled WGS sequence"/>
</dbReference>
<sequence length="133" mass="14420">MDEHEVTRWYQAYLADFVTLARGGDDDVRRLLAHYGVPMIVGTDSGCSHLTDEEQVLAFARRLVSGLRASGYDRGEELSSATVVLNGTCALHRAAFARLRADGTQIARVETTYLITDGPAGRRISALLAHSGA</sequence>
<evidence type="ECO:0000259" key="1">
    <source>
        <dbReference type="Pfam" id="PF20795"/>
    </source>
</evidence>
<reference evidence="2 3" key="1">
    <citation type="submission" date="2019-12" db="EMBL/GenBank/DDBJ databases">
        <title>WGS of CPCC 203550 I12A-02606.</title>
        <authorList>
            <person name="Jiang Z."/>
        </authorList>
    </citation>
    <scope>NUCLEOTIDE SEQUENCE [LARGE SCALE GENOMIC DNA]</scope>
    <source>
        <strain evidence="2 3">I12A-02606</strain>
    </source>
</reference>
<proteinExistence type="predicted"/>
<comment type="caution">
    <text evidence="2">The sequence shown here is derived from an EMBL/GenBank/DDBJ whole genome shotgun (WGS) entry which is preliminary data.</text>
</comment>
<dbReference type="InterPro" id="IPR049219">
    <property type="entry name" value="DUF6841"/>
</dbReference>
<feature type="domain" description="DUF6841" evidence="1">
    <location>
        <begin position="4"/>
        <end position="131"/>
    </location>
</feature>
<name>A0A6P0GEX5_9ACTN</name>
<dbReference type="RefSeq" id="WP_163475979.1">
    <property type="nucleotide sequence ID" value="NZ_JAAGWE010000012.1"/>
</dbReference>